<dbReference type="Proteomes" id="UP001279734">
    <property type="component" value="Unassembled WGS sequence"/>
</dbReference>
<name>A0AAD3T130_NEPGR</name>
<evidence type="ECO:0000313" key="2">
    <source>
        <dbReference type="Proteomes" id="UP001279734"/>
    </source>
</evidence>
<proteinExistence type="predicted"/>
<gene>
    <name evidence="1" type="ORF">Nepgr_022880</name>
</gene>
<sequence>MKVETLLFCCQLQKQFILRADADAVALGDTALDCSEELLSSFLCCWCLLWISKVFDEFSADEFCCTLASRVASWCSFLTADALAALWHWVGARDPFLSLNGRGLIWCAVQSCTGAPSEYVKVCLSAEGVIGSRPQLLLVCNKAGAPSQFCLLYRPHDLQEPTAVGVRAAGFTAAVGILAFGVGDPGPVFVPYLELS</sequence>
<comment type="caution">
    <text evidence="1">The sequence shown here is derived from an EMBL/GenBank/DDBJ whole genome shotgun (WGS) entry which is preliminary data.</text>
</comment>
<reference evidence="1" key="1">
    <citation type="submission" date="2023-05" db="EMBL/GenBank/DDBJ databases">
        <title>Nepenthes gracilis genome sequencing.</title>
        <authorList>
            <person name="Fukushima K."/>
        </authorList>
    </citation>
    <scope>NUCLEOTIDE SEQUENCE</scope>
    <source>
        <strain evidence="1">SING2019-196</strain>
    </source>
</reference>
<dbReference type="AlphaFoldDB" id="A0AAD3T130"/>
<organism evidence="1 2">
    <name type="scientific">Nepenthes gracilis</name>
    <name type="common">Slender pitcher plant</name>
    <dbReference type="NCBI Taxonomy" id="150966"/>
    <lineage>
        <taxon>Eukaryota</taxon>
        <taxon>Viridiplantae</taxon>
        <taxon>Streptophyta</taxon>
        <taxon>Embryophyta</taxon>
        <taxon>Tracheophyta</taxon>
        <taxon>Spermatophyta</taxon>
        <taxon>Magnoliopsida</taxon>
        <taxon>eudicotyledons</taxon>
        <taxon>Gunneridae</taxon>
        <taxon>Pentapetalae</taxon>
        <taxon>Caryophyllales</taxon>
        <taxon>Nepenthaceae</taxon>
        <taxon>Nepenthes</taxon>
    </lineage>
</organism>
<protein>
    <submittedName>
        <fullName evidence="1">Uncharacterized protein</fullName>
    </submittedName>
</protein>
<dbReference type="EMBL" id="BSYO01000022">
    <property type="protein sequence ID" value="GMH21038.1"/>
    <property type="molecule type" value="Genomic_DNA"/>
</dbReference>
<accession>A0AAD3T130</accession>
<keyword evidence="2" id="KW-1185">Reference proteome</keyword>
<evidence type="ECO:0000313" key="1">
    <source>
        <dbReference type="EMBL" id="GMH21038.1"/>
    </source>
</evidence>